<feature type="compositionally biased region" description="Basic residues" evidence="1">
    <location>
        <begin position="219"/>
        <end position="239"/>
    </location>
</feature>
<comment type="caution">
    <text evidence="2">The sequence shown here is derived from an EMBL/GenBank/DDBJ whole genome shotgun (WGS) entry which is preliminary data.</text>
</comment>
<dbReference type="AlphaFoldDB" id="A0A9N8Z4P7"/>
<evidence type="ECO:0000313" key="2">
    <source>
        <dbReference type="EMBL" id="CAG8468658.1"/>
    </source>
</evidence>
<dbReference type="InterPro" id="IPR053216">
    <property type="entry name" value="Appressorial_penetr-assoc"/>
</dbReference>
<sequence length="239" mass="23955">MGEMPSKNNMISTLIVSPANGATLQTNTPFTVNVVSTNLNAGFFSNPATQYYVNPQSLGANGNINGHSHVTIQQIKGNTPPDARVFSFFVGLNNATNNQGQLVANVANGVPTAGTYRICTMTASDSHQPVMMPIAQRGAQDDCIRVNVVQANAGKGGNQAQGAGANGGKAAGTQAQGNGANGGKAAGTQAQGTGANGGKAAGTQAQGANGGTQAQGAKGARKAKGKKAAKAAKAKKRMF</sequence>
<gene>
    <name evidence="2" type="ORF">DERYTH_LOCUS1348</name>
</gene>
<evidence type="ECO:0000313" key="3">
    <source>
        <dbReference type="Proteomes" id="UP000789405"/>
    </source>
</evidence>
<reference evidence="2" key="1">
    <citation type="submission" date="2021-06" db="EMBL/GenBank/DDBJ databases">
        <authorList>
            <person name="Kallberg Y."/>
            <person name="Tangrot J."/>
            <person name="Rosling A."/>
        </authorList>
    </citation>
    <scope>NUCLEOTIDE SEQUENCE</scope>
    <source>
        <strain evidence="2">MA453B</strain>
    </source>
</reference>
<protein>
    <submittedName>
        <fullName evidence="2">12186_t:CDS:1</fullName>
    </submittedName>
</protein>
<evidence type="ECO:0000256" key="1">
    <source>
        <dbReference type="SAM" id="MobiDB-lite"/>
    </source>
</evidence>
<dbReference type="Proteomes" id="UP000789405">
    <property type="component" value="Unassembled WGS sequence"/>
</dbReference>
<feature type="compositionally biased region" description="Low complexity" evidence="1">
    <location>
        <begin position="201"/>
        <end position="218"/>
    </location>
</feature>
<feature type="compositionally biased region" description="Gly residues" evidence="1">
    <location>
        <begin position="156"/>
        <end position="170"/>
    </location>
</feature>
<dbReference type="EMBL" id="CAJVPY010000370">
    <property type="protein sequence ID" value="CAG8468658.1"/>
    <property type="molecule type" value="Genomic_DNA"/>
</dbReference>
<feature type="region of interest" description="Disordered" evidence="1">
    <location>
        <begin position="156"/>
        <end position="239"/>
    </location>
</feature>
<keyword evidence="3" id="KW-1185">Reference proteome</keyword>
<proteinExistence type="predicted"/>
<organism evidence="2 3">
    <name type="scientific">Dentiscutata erythropus</name>
    <dbReference type="NCBI Taxonomy" id="1348616"/>
    <lineage>
        <taxon>Eukaryota</taxon>
        <taxon>Fungi</taxon>
        <taxon>Fungi incertae sedis</taxon>
        <taxon>Mucoromycota</taxon>
        <taxon>Glomeromycotina</taxon>
        <taxon>Glomeromycetes</taxon>
        <taxon>Diversisporales</taxon>
        <taxon>Gigasporaceae</taxon>
        <taxon>Dentiscutata</taxon>
    </lineage>
</organism>
<accession>A0A9N8Z4P7</accession>
<name>A0A9N8Z4P7_9GLOM</name>
<dbReference type="PANTHER" id="PTHR34587">
    <property type="entry name" value="VWFA DOMAIN-CONTAINING PROTEIN"/>
    <property type="match status" value="1"/>
</dbReference>
<dbReference type="PANTHER" id="PTHR34587:SF2">
    <property type="entry name" value="G-PROTEIN COUPLED RECEPTORS FAMILY 1 PROFILE DOMAIN-CONTAINING PROTEIN"/>
    <property type="match status" value="1"/>
</dbReference>
<dbReference type="OrthoDB" id="2336871at2759"/>